<dbReference type="PANTHER" id="PTHR28620:SF1">
    <property type="entry name" value="CENP-V_GFA DOMAIN-CONTAINING PROTEIN"/>
    <property type="match status" value="1"/>
</dbReference>
<dbReference type="Pfam" id="PF04828">
    <property type="entry name" value="GFA"/>
    <property type="match status" value="2"/>
</dbReference>
<feature type="domain" description="CENP-V/GFA" evidence="4">
    <location>
        <begin position="13"/>
        <end position="141"/>
    </location>
</feature>
<dbReference type="GO" id="GO:0046872">
    <property type="term" value="F:metal ion binding"/>
    <property type="evidence" value="ECO:0007669"/>
    <property type="project" value="UniProtKB-KW"/>
</dbReference>
<evidence type="ECO:0000313" key="5">
    <source>
        <dbReference type="EMBL" id="KYK54739.1"/>
    </source>
</evidence>
<comment type="caution">
    <text evidence="5">The sequence shown here is derived from an EMBL/GenBank/DDBJ whole genome shotgun (WGS) entry which is preliminary data.</text>
</comment>
<evidence type="ECO:0000259" key="4">
    <source>
        <dbReference type="PROSITE" id="PS51891"/>
    </source>
</evidence>
<dbReference type="InterPro" id="IPR006913">
    <property type="entry name" value="CENP-V/GFA"/>
</dbReference>
<comment type="similarity">
    <text evidence="1">Belongs to the Gfa family.</text>
</comment>
<evidence type="ECO:0000313" key="6">
    <source>
        <dbReference type="Proteomes" id="UP000076580"/>
    </source>
</evidence>
<dbReference type="InterPro" id="IPR052355">
    <property type="entry name" value="CENP-V-like"/>
</dbReference>
<feature type="domain" description="CENP-V/GFA" evidence="4">
    <location>
        <begin position="175"/>
        <end position="304"/>
    </location>
</feature>
<dbReference type="Proteomes" id="UP000076580">
    <property type="component" value="Chromosome 03"/>
</dbReference>
<dbReference type="PROSITE" id="PS51891">
    <property type="entry name" value="CENP_V_GFA"/>
    <property type="match status" value="2"/>
</dbReference>
<keyword evidence="3" id="KW-0862">Zinc</keyword>
<evidence type="ECO:0000256" key="2">
    <source>
        <dbReference type="ARBA" id="ARBA00022723"/>
    </source>
</evidence>
<dbReference type="GeneID" id="63719342"/>
<evidence type="ECO:0000256" key="3">
    <source>
        <dbReference type="ARBA" id="ARBA00022833"/>
    </source>
</evidence>
<gene>
    <name evidence="5" type="ORF">DCS_06699</name>
</gene>
<dbReference type="InterPro" id="IPR011057">
    <property type="entry name" value="Mss4-like_sf"/>
</dbReference>
<sequence>MAATEQTAALRTYRGNCHCGAFVYEAELPEIKSGFQCNCSICDKKGYLWAFPGEGKFTIVKGTDDSLTEYQFGPKKLTHKFCPTCATPVMGQFRDGPPGKQRALNVGPPRVANFRRGSRIERNANRFLCKIRSIQGISTWDLERVPFDGSALGDKYVEPEYKGSLPAQVEGCKLYTGSCHCGAVGLALMSKPLDETYDDRLVECNCSICERNAYVWAYPKVEQVVLFASDPSNIGRYSFGKRTANKTFCTKCGVPMTSERITQPGEQPTHHPVNLRVFPTVDLTKLKPTRSPGRTSLLPLYVDP</sequence>
<dbReference type="SUPFAM" id="SSF51316">
    <property type="entry name" value="Mss4-like"/>
    <property type="match status" value="2"/>
</dbReference>
<dbReference type="EMBL" id="LAYC01000003">
    <property type="protein sequence ID" value="KYK54739.1"/>
    <property type="molecule type" value="Genomic_DNA"/>
</dbReference>
<name>A0A151GCB1_DRECN</name>
<accession>A0A151GCB1</accession>
<dbReference type="RefSeq" id="XP_040654091.1">
    <property type="nucleotide sequence ID" value="XM_040803987.1"/>
</dbReference>
<keyword evidence="6" id="KW-1185">Reference proteome</keyword>
<keyword evidence="2" id="KW-0479">Metal-binding</keyword>
<reference evidence="5 6" key="1">
    <citation type="journal article" date="2016" name="Sci. Rep.">
        <title>Insights into Adaptations to a Near-Obligate Nematode Endoparasitic Lifestyle from the Finished Genome of Drechmeria coniospora.</title>
        <authorList>
            <person name="Zhang L."/>
            <person name="Zhou Z."/>
            <person name="Guo Q."/>
            <person name="Fokkens L."/>
            <person name="Miskei M."/>
            <person name="Pocsi I."/>
            <person name="Zhang W."/>
            <person name="Chen M."/>
            <person name="Wang L."/>
            <person name="Sun Y."/>
            <person name="Donzelli B.G."/>
            <person name="Gibson D.M."/>
            <person name="Nelson D.R."/>
            <person name="Luo J.G."/>
            <person name="Rep M."/>
            <person name="Liu H."/>
            <person name="Yang S."/>
            <person name="Wang J."/>
            <person name="Krasnoff S.B."/>
            <person name="Xu Y."/>
            <person name="Molnar I."/>
            <person name="Lin M."/>
        </authorList>
    </citation>
    <scope>NUCLEOTIDE SEQUENCE [LARGE SCALE GENOMIC DNA]</scope>
    <source>
        <strain evidence="5 6">ARSEF 6962</strain>
    </source>
</reference>
<dbReference type="PANTHER" id="PTHR28620">
    <property type="entry name" value="CENTROMERE PROTEIN V"/>
    <property type="match status" value="1"/>
</dbReference>
<organism evidence="5 6">
    <name type="scientific">Drechmeria coniospora</name>
    <name type="common">Nematophagous fungus</name>
    <name type="synonym">Meria coniospora</name>
    <dbReference type="NCBI Taxonomy" id="98403"/>
    <lineage>
        <taxon>Eukaryota</taxon>
        <taxon>Fungi</taxon>
        <taxon>Dikarya</taxon>
        <taxon>Ascomycota</taxon>
        <taxon>Pezizomycotina</taxon>
        <taxon>Sordariomycetes</taxon>
        <taxon>Hypocreomycetidae</taxon>
        <taxon>Hypocreales</taxon>
        <taxon>Ophiocordycipitaceae</taxon>
        <taxon>Drechmeria</taxon>
    </lineage>
</organism>
<dbReference type="AlphaFoldDB" id="A0A151GCB1"/>
<proteinExistence type="inferred from homology"/>
<dbReference type="STRING" id="98403.A0A151GCB1"/>
<dbReference type="InParanoid" id="A0A151GCB1"/>
<evidence type="ECO:0000256" key="1">
    <source>
        <dbReference type="ARBA" id="ARBA00005495"/>
    </source>
</evidence>
<dbReference type="GO" id="GO:0016846">
    <property type="term" value="F:carbon-sulfur lyase activity"/>
    <property type="evidence" value="ECO:0007669"/>
    <property type="project" value="InterPro"/>
</dbReference>
<dbReference type="Gene3D" id="2.170.150.70">
    <property type="match status" value="2"/>
</dbReference>
<protein>
    <submittedName>
        <fullName evidence="5">Glutathione-dependent formaldehyde-activating enzyme</fullName>
    </submittedName>
</protein>